<dbReference type="SUPFAM" id="SSF53335">
    <property type="entry name" value="S-adenosyl-L-methionine-dependent methyltransferases"/>
    <property type="match status" value="1"/>
</dbReference>
<dbReference type="KEGG" id="wna:KA717_09670"/>
<dbReference type="InterPro" id="IPR006342">
    <property type="entry name" value="FkbM_mtfrase"/>
</dbReference>
<evidence type="ECO:0000259" key="1">
    <source>
        <dbReference type="Pfam" id="PF05050"/>
    </source>
</evidence>
<reference evidence="2" key="1">
    <citation type="submission" date="2021-04" db="EMBL/GenBank/DDBJ databases">
        <title>Genome sequence of Woronichinia naegeliana from Washington state freshwater lake bloom.</title>
        <authorList>
            <person name="Dreher T.W."/>
        </authorList>
    </citation>
    <scope>NUCLEOTIDE SEQUENCE</scope>
    <source>
        <strain evidence="2">WA131</strain>
    </source>
</reference>
<feature type="domain" description="Methyltransferase FkbM" evidence="1">
    <location>
        <begin position="82"/>
        <end position="247"/>
    </location>
</feature>
<dbReference type="PANTHER" id="PTHR36973">
    <property type="entry name" value="SLL1456 PROTEIN-RELATED"/>
    <property type="match status" value="1"/>
</dbReference>
<dbReference type="InterPro" id="IPR053188">
    <property type="entry name" value="FkbM_Methyltransferase"/>
</dbReference>
<dbReference type="EMBL" id="CP073041">
    <property type="protein sequence ID" value="UXE62932.1"/>
    <property type="molecule type" value="Genomic_DNA"/>
</dbReference>
<dbReference type="InterPro" id="IPR029063">
    <property type="entry name" value="SAM-dependent_MTases_sf"/>
</dbReference>
<dbReference type="GO" id="GO:0008171">
    <property type="term" value="F:O-methyltransferase activity"/>
    <property type="evidence" value="ECO:0007669"/>
    <property type="project" value="TreeGrafter"/>
</dbReference>
<dbReference type="GO" id="GO:0032259">
    <property type="term" value="P:methylation"/>
    <property type="evidence" value="ECO:0007669"/>
    <property type="project" value="UniProtKB-KW"/>
</dbReference>
<dbReference type="Proteomes" id="UP001065613">
    <property type="component" value="Chromosome"/>
</dbReference>
<organism evidence="2">
    <name type="scientific">Woronichinia naegeliana WA131</name>
    <dbReference type="NCBI Taxonomy" id="2824559"/>
    <lineage>
        <taxon>Bacteria</taxon>
        <taxon>Bacillati</taxon>
        <taxon>Cyanobacteriota</taxon>
        <taxon>Cyanophyceae</taxon>
        <taxon>Synechococcales</taxon>
        <taxon>Coelosphaeriaceae</taxon>
        <taxon>Woronichinia</taxon>
    </lineage>
</organism>
<dbReference type="PANTHER" id="PTHR36973:SF4">
    <property type="entry name" value="NODULATION PROTEIN"/>
    <property type="match status" value="1"/>
</dbReference>
<gene>
    <name evidence="2" type="ORF">KA717_09670</name>
</gene>
<name>A0A977L010_9CYAN</name>
<dbReference type="Pfam" id="PF05050">
    <property type="entry name" value="Methyltransf_21"/>
    <property type="match status" value="1"/>
</dbReference>
<evidence type="ECO:0000313" key="2">
    <source>
        <dbReference type="EMBL" id="UXE62932.1"/>
    </source>
</evidence>
<proteinExistence type="predicted"/>
<dbReference type="Gene3D" id="3.40.50.150">
    <property type="entry name" value="Vaccinia Virus protein VP39"/>
    <property type="match status" value="1"/>
</dbReference>
<sequence length="282" mass="32269">MTNSPLKNNGDISSLAKIYKQIFDASFYPFSIIYNEMNLSSQSLPSEYQKMLDDLDDQVLQLDRKVFKRLKKLGYNPQIIYDVGASNSGWSYYINKILTEAEFYLFEPLIDYSGDYQGLMSEILRIFPSFHLFKYALGEKSGTVTMNIFENVVSSTALTISDIGQKTIPVEIPMLSMDEAIATFNLPNPQVIKIDTQGSELSILKGAIETLPKVDVLILECWLYRGYGKETPLLTEIADWLLPFNFRLWDIAEPYRDPDDILTTLDCIFINTKSAIAPDWYY</sequence>
<keyword evidence="2" id="KW-0808">Transferase</keyword>
<keyword evidence="2" id="KW-0489">Methyltransferase</keyword>
<accession>A0A977L010</accession>
<dbReference type="NCBIfam" id="TIGR01444">
    <property type="entry name" value="fkbM_fam"/>
    <property type="match status" value="1"/>
</dbReference>
<dbReference type="AlphaFoldDB" id="A0A977L010"/>
<protein>
    <submittedName>
        <fullName evidence="2">FkbM family methyltransferase</fullName>
    </submittedName>
</protein>